<keyword evidence="3" id="KW-1185">Reference proteome</keyword>
<protein>
    <submittedName>
        <fullName evidence="2">Uncharacterized protein</fullName>
    </submittedName>
</protein>
<accession>A0AAD4D251</accession>
<feature type="non-terminal residue" evidence="2">
    <location>
        <position position="170"/>
    </location>
</feature>
<feature type="compositionally biased region" description="Polar residues" evidence="1">
    <location>
        <begin position="44"/>
        <end position="58"/>
    </location>
</feature>
<feature type="region of interest" description="Disordered" evidence="1">
    <location>
        <begin position="39"/>
        <end position="74"/>
    </location>
</feature>
<proteinExistence type="predicted"/>
<sequence>MSSLELALQRLLAEAHPRKERDLVEAAQGALERLHAAKLASASVPKQSADTTTTTPQSLDEARAPSTPEPVPLKASSSIEFDSLDAEEYWVVFKLACAPSVSNKVKVLALDALHKLIAHGKLTGNSPLTLPPATRTTPVPSSAVNRPKFAVFSEANDLSHIDCSDPTDHL</sequence>
<dbReference type="Proteomes" id="UP001194580">
    <property type="component" value="Unassembled WGS sequence"/>
</dbReference>
<organism evidence="2 3">
    <name type="scientific">Linnemannia exigua</name>
    <dbReference type="NCBI Taxonomy" id="604196"/>
    <lineage>
        <taxon>Eukaryota</taxon>
        <taxon>Fungi</taxon>
        <taxon>Fungi incertae sedis</taxon>
        <taxon>Mucoromycota</taxon>
        <taxon>Mortierellomycotina</taxon>
        <taxon>Mortierellomycetes</taxon>
        <taxon>Mortierellales</taxon>
        <taxon>Mortierellaceae</taxon>
        <taxon>Linnemannia</taxon>
    </lineage>
</organism>
<gene>
    <name evidence="2" type="ORF">BGZ95_005236</name>
</gene>
<reference evidence="2" key="1">
    <citation type="journal article" date="2020" name="Fungal Divers.">
        <title>Resolving the Mortierellaceae phylogeny through synthesis of multi-gene phylogenetics and phylogenomics.</title>
        <authorList>
            <person name="Vandepol N."/>
            <person name="Liber J."/>
            <person name="Desiro A."/>
            <person name="Na H."/>
            <person name="Kennedy M."/>
            <person name="Barry K."/>
            <person name="Grigoriev I.V."/>
            <person name="Miller A.N."/>
            <person name="O'Donnell K."/>
            <person name="Stajich J.E."/>
            <person name="Bonito G."/>
        </authorList>
    </citation>
    <scope>NUCLEOTIDE SEQUENCE</scope>
    <source>
        <strain evidence="2">NRRL 28262</strain>
    </source>
</reference>
<evidence type="ECO:0000313" key="3">
    <source>
        <dbReference type="Proteomes" id="UP001194580"/>
    </source>
</evidence>
<dbReference type="EMBL" id="JAAAIL010002413">
    <property type="protein sequence ID" value="KAG0257460.1"/>
    <property type="molecule type" value="Genomic_DNA"/>
</dbReference>
<name>A0AAD4D251_9FUNG</name>
<comment type="caution">
    <text evidence="2">The sequence shown here is derived from an EMBL/GenBank/DDBJ whole genome shotgun (WGS) entry which is preliminary data.</text>
</comment>
<dbReference type="AlphaFoldDB" id="A0AAD4D251"/>
<evidence type="ECO:0000313" key="2">
    <source>
        <dbReference type="EMBL" id="KAG0257460.1"/>
    </source>
</evidence>
<evidence type="ECO:0000256" key="1">
    <source>
        <dbReference type="SAM" id="MobiDB-lite"/>
    </source>
</evidence>